<name>A0ABQ0HF25_9ACTN</name>
<dbReference type="EMBL" id="BAFD01000067">
    <property type="protein sequence ID" value="GAB44499.1"/>
    <property type="molecule type" value="Genomic_DNA"/>
</dbReference>
<evidence type="ECO:0000313" key="2">
    <source>
        <dbReference type="EMBL" id="GAB44499.1"/>
    </source>
</evidence>
<organism evidence="2 3">
    <name type="scientific">Gordonia terrae NBRC 100016</name>
    <dbReference type="NCBI Taxonomy" id="1089454"/>
    <lineage>
        <taxon>Bacteria</taxon>
        <taxon>Bacillati</taxon>
        <taxon>Actinomycetota</taxon>
        <taxon>Actinomycetes</taxon>
        <taxon>Mycobacteriales</taxon>
        <taxon>Gordoniaceae</taxon>
        <taxon>Gordonia</taxon>
    </lineage>
</organism>
<dbReference type="Proteomes" id="UP000004881">
    <property type="component" value="Unassembled WGS sequence"/>
</dbReference>
<gene>
    <name evidence="2" type="ORF">GOTRE_067_00080</name>
</gene>
<dbReference type="Pfam" id="PF13472">
    <property type="entry name" value="Lipase_GDSL_2"/>
    <property type="match status" value="1"/>
</dbReference>
<dbReference type="PANTHER" id="PTHR37981">
    <property type="entry name" value="LIPASE 2"/>
    <property type="match status" value="1"/>
</dbReference>
<accession>A0ABQ0HF25</accession>
<comment type="caution">
    <text evidence="2">The sequence shown here is derived from an EMBL/GenBank/DDBJ whole genome shotgun (WGS) entry which is preliminary data.</text>
</comment>
<dbReference type="InterPro" id="IPR037460">
    <property type="entry name" value="SEST-like"/>
</dbReference>
<evidence type="ECO:0000259" key="1">
    <source>
        <dbReference type="Pfam" id="PF13472"/>
    </source>
</evidence>
<dbReference type="Gene3D" id="3.40.50.1110">
    <property type="entry name" value="SGNH hydrolase"/>
    <property type="match status" value="1"/>
</dbReference>
<proteinExistence type="predicted"/>
<dbReference type="PANTHER" id="PTHR37981:SF1">
    <property type="entry name" value="SGNH HYDROLASE-TYPE ESTERASE DOMAIN-CONTAINING PROTEIN"/>
    <property type="match status" value="1"/>
</dbReference>
<sequence length="297" mass="31169">MVTATARLDSLAILCPVMTRVRITTLAALICVLSTVLAVPATASPGGGPEYVALGDSRAAAPTNGSSMRPDGCGRTHDGYPVHVAARLGLTLRSVACVNATTANVMTTPQPTLYGPHPAQTRALSRSTRLVTLSIGGIDLQWWSLVSSCFTTRFGHDARCRGNASVARRIDSGLSRLAPKIDATLTQIRRRAPQARVVLVGHGGYYGQTGCPDQANISTADAAFVLRFFERFNAVLEKSAHAQSVTFVDVAGPAVGHDACAGAARWFEGNISRSATQVRHPTPLGSRAIADLVVAAL</sequence>
<dbReference type="CDD" id="cd01823">
    <property type="entry name" value="SEST_like"/>
    <property type="match status" value="1"/>
</dbReference>
<reference evidence="2 3" key="1">
    <citation type="submission" date="2012-02" db="EMBL/GenBank/DDBJ databases">
        <title>Whole genome shotgun sequence of Gordonia terrae NBRC 100016.</title>
        <authorList>
            <person name="Takarada H."/>
            <person name="Hosoyama A."/>
            <person name="Tsuchikane K."/>
            <person name="Katsumata H."/>
            <person name="Yamazaki S."/>
            <person name="Fujita N."/>
        </authorList>
    </citation>
    <scope>NUCLEOTIDE SEQUENCE [LARGE SCALE GENOMIC DNA]</scope>
    <source>
        <strain evidence="2 3">NBRC 100016</strain>
    </source>
</reference>
<dbReference type="InterPro" id="IPR013830">
    <property type="entry name" value="SGNH_hydro"/>
</dbReference>
<protein>
    <submittedName>
        <fullName evidence="2">Esterase</fullName>
    </submittedName>
</protein>
<feature type="domain" description="SGNH hydrolase-type esterase" evidence="1">
    <location>
        <begin position="53"/>
        <end position="288"/>
    </location>
</feature>
<keyword evidence="3" id="KW-1185">Reference proteome</keyword>
<dbReference type="SUPFAM" id="SSF52266">
    <property type="entry name" value="SGNH hydrolase"/>
    <property type="match status" value="1"/>
</dbReference>
<dbReference type="InterPro" id="IPR036514">
    <property type="entry name" value="SGNH_hydro_sf"/>
</dbReference>
<evidence type="ECO:0000313" key="3">
    <source>
        <dbReference type="Proteomes" id="UP000004881"/>
    </source>
</evidence>